<proteinExistence type="predicted"/>
<name>A0ABT7MZB3_9MICO</name>
<dbReference type="Proteomes" id="UP001235064">
    <property type="component" value="Unassembled WGS sequence"/>
</dbReference>
<dbReference type="EMBL" id="JASXSZ010000003">
    <property type="protein sequence ID" value="MDL9979798.1"/>
    <property type="molecule type" value="Genomic_DNA"/>
</dbReference>
<gene>
    <name evidence="3" type="ORF">QSV35_10695</name>
</gene>
<evidence type="ECO:0000256" key="2">
    <source>
        <dbReference type="SAM" id="Phobius"/>
    </source>
</evidence>
<feature type="transmembrane region" description="Helical" evidence="2">
    <location>
        <begin position="76"/>
        <end position="97"/>
    </location>
</feature>
<reference evidence="3 4" key="1">
    <citation type="submission" date="2023-06" db="EMBL/GenBank/DDBJ databases">
        <title>Microbacterium sp. nov., isolated from a waste landfill.</title>
        <authorList>
            <person name="Wen W."/>
        </authorList>
    </citation>
    <scope>NUCLEOTIDE SEQUENCE [LARGE SCALE GENOMIC DNA]</scope>
    <source>
        <strain evidence="3 4">ASV49</strain>
    </source>
</reference>
<feature type="transmembrane region" description="Helical" evidence="2">
    <location>
        <begin position="131"/>
        <end position="155"/>
    </location>
</feature>
<organism evidence="3 4">
    <name type="scientific">Microbacterium candidum</name>
    <dbReference type="NCBI Taxonomy" id="3041922"/>
    <lineage>
        <taxon>Bacteria</taxon>
        <taxon>Bacillati</taxon>
        <taxon>Actinomycetota</taxon>
        <taxon>Actinomycetes</taxon>
        <taxon>Micrococcales</taxon>
        <taxon>Microbacteriaceae</taxon>
        <taxon>Microbacterium</taxon>
    </lineage>
</organism>
<sequence>MRRRAKLTSIVLMLIAGATGVISSTQTWLEVTISGVSAHSLPVPGASAVQVLAPLCLAVLALGLALSIVGRVLRYVFGALALVIALVLGWLTAQIVFTMPVAAVQTVVTKATGIAGLHAIAGLVGRISQTAWPAITLLACVVLAFAGVLTLATGARWNAGGRRFRADEHAKTPAAGPLDALDSWDGLSRGEDPTAGEQPR</sequence>
<protein>
    <submittedName>
        <fullName evidence="3">Trp biosynthesis-associated membrane protein</fullName>
    </submittedName>
</protein>
<evidence type="ECO:0000313" key="3">
    <source>
        <dbReference type="EMBL" id="MDL9979798.1"/>
    </source>
</evidence>
<dbReference type="RefSeq" id="WP_286288730.1">
    <property type="nucleotide sequence ID" value="NZ_JASXSZ010000003.1"/>
</dbReference>
<keyword evidence="2" id="KW-1133">Transmembrane helix</keyword>
<feature type="region of interest" description="Disordered" evidence="1">
    <location>
        <begin position="168"/>
        <end position="200"/>
    </location>
</feature>
<evidence type="ECO:0000313" key="4">
    <source>
        <dbReference type="Proteomes" id="UP001235064"/>
    </source>
</evidence>
<dbReference type="Pfam" id="PF09534">
    <property type="entry name" value="Trp_oprn_chp"/>
    <property type="match status" value="1"/>
</dbReference>
<comment type="caution">
    <text evidence="3">The sequence shown here is derived from an EMBL/GenBank/DDBJ whole genome shotgun (WGS) entry which is preliminary data.</text>
</comment>
<keyword evidence="4" id="KW-1185">Reference proteome</keyword>
<evidence type="ECO:0000256" key="1">
    <source>
        <dbReference type="SAM" id="MobiDB-lite"/>
    </source>
</evidence>
<keyword evidence="2" id="KW-0472">Membrane</keyword>
<dbReference type="InterPro" id="IPR019051">
    <property type="entry name" value="Trp_biosyn_TM_oprn/chp"/>
</dbReference>
<feature type="transmembrane region" description="Helical" evidence="2">
    <location>
        <begin position="47"/>
        <end position="69"/>
    </location>
</feature>
<keyword evidence="2" id="KW-0812">Transmembrane</keyword>
<accession>A0ABT7MZB3</accession>